<evidence type="ECO:0000313" key="2">
    <source>
        <dbReference type="Proteomes" id="UP000094313"/>
    </source>
</evidence>
<dbReference type="AlphaFoldDB" id="A0A1D7QNG0"/>
<dbReference type="EMBL" id="CP017141">
    <property type="protein sequence ID" value="AOM80210.1"/>
    <property type="molecule type" value="Genomic_DNA"/>
</dbReference>
<organism evidence="1 2">
    <name type="scientific">Pedobacter steynii</name>
    <dbReference type="NCBI Taxonomy" id="430522"/>
    <lineage>
        <taxon>Bacteria</taxon>
        <taxon>Pseudomonadati</taxon>
        <taxon>Bacteroidota</taxon>
        <taxon>Sphingobacteriia</taxon>
        <taxon>Sphingobacteriales</taxon>
        <taxon>Sphingobacteriaceae</taxon>
        <taxon>Pedobacter</taxon>
    </lineage>
</organism>
<dbReference type="Proteomes" id="UP000094313">
    <property type="component" value="Chromosome"/>
</dbReference>
<reference evidence="1 2" key="1">
    <citation type="submission" date="2016-08" db="EMBL/GenBank/DDBJ databases">
        <authorList>
            <person name="Seilhamer J.J."/>
        </authorList>
    </citation>
    <scope>NUCLEOTIDE SEQUENCE [LARGE SCALE GENOMIC DNA]</scope>
    <source>
        <strain evidence="1 2">DX4</strain>
    </source>
</reference>
<gene>
    <name evidence="1" type="ORF">BFS30_25435</name>
</gene>
<protein>
    <submittedName>
        <fullName evidence="1">Uncharacterized protein</fullName>
    </submittedName>
</protein>
<evidence type="ECO:0000313" key="1">
    <source>
        <dbReference type="EMBL" id="AOM80210.1"/>
    </source>
</evidence>
<dbReference type="KEGG" id="psty:BFS30_25435"/>
<name>A0A1D7QNG0_9SPHI</name>
<accession>A0A1D7QNG0</accession>
<proteinExistence type="predicted"/>
<sequence>MVGVLLMYSCKEKDLSEPANETLSKKHLYLSRMASKNVIDGRLYFASKEELQTLFDELKEADEETIASYIDATGIASLRPVVTESNEKNIYDKTVSRIGALKENRRFMSSKNASVRLENIEQMIDDIDNLQEIVGDDIYAGLLNSDGEIQIGGDIYKYTDVGLFKVNKENYESLLRYMEKEKIADNMLYKTEEAVQTNYVSARIPLTMSLADSDGGIYYYPGSGTGTPPYSGGGSSGAPPVTDPNVQMANYINSLPNCSTYHTWLQSLFGDNDMCTNKYESRRRVKAKAYNYNYYLVYNLGVKVKHQYRGWTGLWRKENVDEIRLGVVGATFYYDYSGSFNPAPGNNRITTIYNNNNRYMFDANVFWTQSSYYPGIYTMTGFSTQGYPRIFKDNYYISDILPFSSNNSLIDQGLYSALQAGDKALAYSKLDKLFWDHVMKNVGNFASSLGQSKPDNNITYSYNAVPLGKLLVKKTSYEHQYNADDVQKTYDWGFQIGFTIDSNGDVNPSTNPGALKKPQEFKVLMYGIVKRNGQWHGIKMNTTPNI</sequence>
<keyword evidence="2" id="KW-1185">Reference proteome</keyword>